<dbReference type="RefSeq" id="WP_284399657.1">
    <property type="nucleotide sequence ID" value="NZ_BSNQ01000003.1"/>
</dbReference>
<gene>
    <name evidence="2" type="ORF">ISP13_14035</name>
</gene>
<keyword evidence="1" id="KW-0472">Membrane</keyword>
<proteinExistence type="predicted"/>
<reference evidence="2 3" key="1">
    <citation type="submission" date="2020-10" db="EMBL/GenBank/DDBJ databases">
        <title>Phylogeny of dyella-like bacteria.</title>
        <authorList>
            <person name="Fu J."/>
        </authorList>
    </citation>
    <scope>NUCLEOTIDE SEQUENCE [LARGE SCALE GENOMIC DNA]</scope>
    <source>
        <strain evidence="2 3">DHOB07</strain>
    </source>
</reference>
<feature type="transmembrane region" description="Helical" evidence="1">
    <location>
        <begin position="183"/>
        <end position="216"/>
    </location>
</feature>
<evidence type="ECO:0000313" key="3">
    <source>
        <dbReference type="Proteomes" id="UP001620405"/>
    </source>
</evidence>
<organism evidence="2 3">
    <name type="scientific">Dyella lipolytica</name>
    <dbReference type="NCBI Taxonomy" id="1867835"/>
    <lineage>
        <taxon>Bacteria</taxon>
        <taxon>Pseudomonadati</taxon>
        <taxon>Pseudomonadota</taxon>
        <taxon>Gammaproteobacteria</taxon>
        <taxon>Lysobacterales</taxon>
        <taxon>Rhodanobacteraceae</taxon>
        <taxon>Dyella</taxon>
    </lineage>
</organism>
<sequence length="225" mass="23606">MKKPTLPTLLSFNAGYVDTAGFLALHGLFTAHVTGNFVTLGAALVHGSSGALAKLLALPVFCVIVVLARLLRYALIERGIPVLRTLFMLKLLLLIAGAAMAWYFGPFADADTAPAIVTGMVFVSAMALQNALQRVHLSYAPPTTLMTGTTTQIMLDLADKWHGVKGEQNAAANARLARMATNVGAFALGCGSGALFFATVSVKCFVLLPVIALLAYGHEDANAST</sequence>
<protein>
    <submittedName>
        <fullName evidence="2">DUF1275 domain-containing protein</fullName>
    </submittedName>
</protein>
<dbReference type="PANTHER" id="PTHR37314">
    <property type="entry name" value="SLR0142 PROTEIN"/>
    <property type="match status" value="1"/>
</dbReference>
<dbReference type="EMBL" id="JADIKG010000013">
    <property type="protein sequence ID" value="MFK2874659.1"/>
    <property type="molecule type" value="Genomic_DNA"/>
</dbReference>
<dbReference type="PANTHER" id="PTHR37314:SF5">
    <property type="entry name" value="SLR0142 PROTEIN"/>
    <property type="match status" value="1"/>
</dbReference>
<keyword evidence="3" id="KW-1185">Reference proteome</keyword>
<dbReference type="Proteomes" id="UP001620405">
    <property type="component" value="Unassembled WGS sequence"/>
</dbReference>
<dbReference type="Pfam" id="PF06912">
    <property type="entry name" value="DUF1275"/>
    <property type="match status" value="1"/>
</dbReference>
<feature type="transmembrane region" description="Helical" evidence="1">
    <location>
        <begin position="21"/>
        <end position="45"/>
    </location>
</feature>
<keyword evidence="1" id="KW-1133">Transmembrane helix</keyword>
<name>A0ABW8IXI1_9GAMM</name>
<dbReference type="InterPro" id="IPR010699">
    <property type="entry name" value="DUF1275"/>
</dbReference>
<keyword evidence="1" id="KW-0812">Transmembrane</keyword>
<evidence type="ECO:0000256" key="1">
    <source>
        <dbReference type="SAM" id="Phobius"/>
    </source>
</evidence>
<feature type="transmembrane region" description="Helical" evidence="1">
    <location>
        <begin position="110"/>
        <end position="128"/>
    </location>
</feature>
<comment type="caution">
    <text evidence="2">The sequence shown here is derived from an EMBL/GenBank/DDBJ whole genome shotgun (WGS) entry which is preliminary data.</text>
</comment>
<accession>A0ABW8IXI1</accession>
<evidence type="ECO:0000313" key="2">
    <source>
        <dbReference type="EMBL" id="MFK2874659.1"/>
    </source>
</evidence>
<feature type="transmembrane region" description="Helical" evidence="1">
    <location>
        <begin position="83"/>
        <end position="104"/>
    </location>
</feature>
<feature type="transmembrane region" description="Helical" evidence="1">
    <location>
        <begin position="51"/>
        <end position="71"/>
    </location>
</feature>